<dbReference type="Gene3D" id="3.60.15.10">
    <property type="entry name" value="Ribonuclease Z/Hydroxyacylglutathione hydrolase-like"/>
    <property type="match status" value="1"/>
</dbReference>
<evidence type="ECO:0000259" key="1">
    <source>
        <dbReference type="Pfam" id="PF12706"/>
    </source>
</evidence>
<dbReference type="Proteomes" id="UP001149607">
    <property type="component" value="Chromosome"/>
</dbReference>
<dbReference type="CDD" id="cd16279">
    <property type="entry name" value="metallo-hydrolase-like_MBL-fold"/>
    <property type="match status" value="1"/>
</dbReference>
<name>A0A9X4E083_9NEIS</name>
<proteinExistence type="predicted"/>
<evidence type="ECO:0000313" key="4">
    <source>
        <dbReference type="Proteomes" id="UP001149607"/>
    </source>
</evidence>
<dbReference type="SUPFAM" id="SSF56281">
    <property type="entry name" value="Metallo-hydrolase/oxidoreductase"/>
    <property type="match status" value="1"/>
</dbReference>
<feature type="domain" description="Metallo-beta-lactamase" evidence="1">
    <location>
        <begin position="51"/>
        <end position="227"/>
    </location>
</feature>
<evidence type="ECO:0000313" key="2">
    <source>
        <dbReference type="EMBL" id="MDD9327080.1"/>
    </source>
</evidence>
<dbReference type="EMBL" id="CP146598">
    <property type="protein sequence ID" value="WWY03478.1"/>
    <property type="molecule type" value="Genomic_DNA"/>
</dbReference>
<dbReference type="PANTHER" id="PTHR42663">
    <property type="entry name" value="HYDROLASE C777.06C-RELATED-RELATED"/>
    <property type="match status" value="1"/>
</dbReference>
<dbReference type="EMBL" id="JAPQFL010000001">
    <property type="protein sequence ID" value="MDD9327080.1"/>
    <property type="molecule type" value="Genomic_DNA"/>
</dbReference>
<gene>
    <name evidence="2" type="ORF">ORY91_000459</name>
    <name evidence="3" type="ORF">V9W64_01665</name>
</gene>
<accession>A0A9X4E083</accession>
<dbReference type="PANTHER" id="PTHR42663:SF6">
    <property type="entry name" value="HYDROLASE C777.06C-RELATED"/>
    <property type="match status" value="1"/>
</dbReference>
<sequence length="266" mass="29016">MPPIRLTVLGCGSSSGTPVAGCDCAVCTDPRPQNSRSRCSAWLDIGGQGWLIDTTPDFRTQALREQLPRIDGVLYTHPHADHLNGIDDLRAYCYKQQSAIPIYGSGFTLDNIRERFGYVFLPPTAQWNRPVLHAGSLADLPDINGAPLTHFQVPHGRWQSTAYRIGNIAWLTDLNHLAPGQIAALQGLDYLFIDCLGDRPYPSHLSFGQACTYAAQIGARQTYLIHMTHSLDYFDLLDRCPPGTAPAYDGLTVCSPAPAAGIPEAV</sequence>
<keyword evidence="4" id="KW-1185">Reference proteome</keyword>
<dbReference type="InterPro" id="IPR036866">
    <property type="entry name" value="RibonucZ/Hydroxyglut_hydro"/>
</dbReference>
<evidence type="ECO:0000313" key="3">
    <source>
        <dbReference type="EMBL" id="WWY03478.1"/>
    </source>
</evidence>
<dbReference type="Pfam" id="PF12706">
    <property type="entry name" value="Lactamase_B_2"/>
    <property type="match status" value="1"/>
</dbReference>
<dbReference type="AlphaFoldDB" id="A0A9X4E083"/>
<protein>
    <submittedName>
        <fullName evidence="2">MBL fold metallo-hydrolase</fullName>
    </submittedName>
</protein>
<dbReference type="InterPro" id="IPR001279">
    <property type="entry name" value="Metallo-B-lactamas"/>
</dbReference>
<reference evidence="2" key="1">
    <citation type="submission" date="2022-10" db="EMBL/GenBank/DDBJ databases">
        <authorList>
            <person name="Boutroux M."/>
        </authorList>
    </citation>
    <scope>NUCLEOTIDE SEQUENCE</scope>
    <source>
        <strain evidence="2">51.81</strain>
    </source>
</reference>
<dbReference type="RefSeq" id="WP_274584371.1">
    <property type="nucleotide sequence ID" value="NZ_CP145811.1"/>
</dbReference>
<organism evidence="2">
    <name type="scientific">Neisseria leonii</name>
    <dbReference type="NCBI Taxonomy" id="2995413"/>
    <lineage>
        <taxon>Bacteria</taxon>
        <taxon>Pseudomonadati</taxon>
        <taxon>Pseudomonadota</taxon>
        <taxon>Betaproteobacteria</taxon>
        <taxon>Neisseriales</taxon>
        <taxon>Neisseriaceae</taxon>
        <taxon>Neisseria</taxon>
    </lineage>
</organism>
<reference evidence="3" key="2">
    <citation type="submission" date="2024-02" db="EMBL/GenBank/DDBJ databases">
        <title>Neisseria leonii sp. nov.</title>
        <authorList>
            <person name="Boutroux M."/>
            <person name="Favre-Rochex S."/>
            <person name="Gorgette O."/>
            <person name="Touak G."/>
            <person name="Muhle E."/>
            <person name="Chesneau O."/>
            <person name="Clermont D."/>
            <person name="Rahi P."/>
        </authorList>
    </citation>
    <scope>NUCLEOTIDE SEQUENCE</scope>
    <source>
        <strain evidence="3">51.81</strain>
    </source>
</reference>